<dbReference type="EMBL" id="CP063845">
    <property type="protein sequence ID" value="UFP95399.1"/>
    <property type="molecule type" value="Genomic_DNA"/>
</dbReference>
<feature type="chain" id="PRO_5045464352" evidence="1">
    <location>
        <begin position="27"/>
        <end position="188"/>
    </location>
</feature>
<evidence type="ECO:0000313" key="2">
    <source>
        <dbReference type="EMBL" id="UFP95399.1"/>
    </source>
</evidence>
<dbReference type="RefSeq" id="WP_230842625.1">
    <property type="nucleotide sequence ID" value="NZ_CP063845.1"/>
</dbReference>
<evidence type="ECO:0000256" key="1">
    <source>
        <dbReference type="SAM" id="SignalP"/>
    </source>
</evidence>
<reference evidence="2 3" key="1">
    <citation type="journal article" date="2021" name="Genome Biol. Evol.">
        <title>Complete Genome Sequencing of a Novel Gloeobacter Species from a Waterfall Cave in Mexico.</title>
        <authorList>
            <person name="Saw J.H."/>
            <person name="Cardona T."/>
            <person name="Montejano G."/>
        </authorList>
    </citation>
    <scope>NUCLEOTIDE SEQUENCE [LARGE SCALE GENOMIC DNA]</scope>
    <source>
        <strain evidence="2">MG652769</strain>
    </source>
</reference>
<sequence length="188" mass="19832">MKKQLLAASLTAVGVLLSLCTASVSASEYPQVKRFTLETFDPFTTCFPDASATVTFVASEEKRGVDSLKIKVAGLKANTPFALFLTELAEPPFGQAQYIADFTTDKSGAGSVSTSTIIEEAFSLVPDASGAVSRKELNHVVFWFANPEDDDECFTDGSTGFVTPFDGDGEAGLAAMSSKNALPEAPLP</sequence>
<organism evidence="2 3">
    <name type="scientific">Gloeobacter morelensis MG652769</name>
    <dbReference type="NCBI Taxonomy" id="2781736"/>
    <lineage>
        <taxon>Bacteria</taxon>
        <taxon>Bacillati</taxon>
        <taxon>Cyanobacteriota</taxon>
        <taxon>Cyanophyceae</taxon>
        <taxon>Gloeobacterales</taxon>
        <taxon>Gloeobacteraceae</taxon>
        <taxon>Gloeobacter</taxon>
        <taxon>Gloeobacter morelensis</taxon>
    </lineage>
</organism>
<keyword evidence="3" id="KW-1185">Reference proteome</keyword>
<keyword evidence="1" id="KW-0732">Signal</keyword>
<feature type="signal peptide" evidence="1">
    <location>
        <begin position="1"/>
        <end position="26"/>
    </location>
</feature>
<evidence type="ECO:0000313" key="3">
    <source>
        <dbReference type="Proteomes" id="UP001054846"/>
    </source>
</evidence>
<gene>
    <name evidence="2" type="ORF">ISF26_03880</name>
</gene>
<accession>A0ABY3PPC2</accession>
<name>A0ABY3PPC2_9CYAN</name>
<dbReference type="Proteomes" id="UP001054846">
    <property type="component" value="Chromosome"/>
</dbReference>
<protein>
    <submittedName>
        <fullName evidence="2">Uncharacterized protein</fullName>
    </submittedName>
</protein>
<proteinExistence type="predicted"/>